<dbReference type="GO" id="GO:0005506">
    <property type="term" value="F:iron ion binding"/>
    <property type="evidence" value="ECO:0007669"/>
    <property type="project" value="InterPro"/>
</dbReference>
<dbReference type="OrthoDB" id="420380at2759"/>
<dbReference type="Pfam" id="PF08336">
    <property type="entry name" value="P4Ha_N"/>
    <property type="match status" value="1"/>
</dbReference>
<name>A0A0K2V128_LEPSM</name>
<comment type="cofactor">
    <cofactor evidence="1">
        <name>L-ascorbate</name>
        <dbReference type="ChEBI" id="CHEBI:38290"/>
    </cofactor>
</comment>
<evidence type="ECO:0000313" key="13">
    <source>
        <dbReference type="EMBL" id="CAF2812673.1"/>
    </source>
</evidence>
<dbReference type="Gene3D" id="2.60.120.620">
    <property type="entry name" value="q2cbj1_9rhob like domain"/>
    <property type="match status" value="1"/>
</dbReference>
<evidence type="ECO:0000256" key="11">
    <source>
        <dbReference type="SAM" id="SignalP"/>
    </source>
</evidence>
<feature type="domain" description="Fe2OG dioxygenase" evidence="12">
    <location>
        <begin position="434"/>
        <end position="548"/>
    </location>
</feature>
<accession>A0A0K2V128</accession>
<dbReference type="InterPro" id="IPR006620">
    <property type="entry name" value="Pro_4_hyd_alph"/>
</dbReference>
<dbReference type="SMART" id="SM00702">
    <property type="entry name" value="P4Hc"/>
    <property type="match status" value="1"/>
</dbReference>
<evidence type="ECO:0000256" key="2">
    <source>
        <dbReference type="ARBA" id="ARBA00002035"/>
    </source>
</evidence>
<evidence type="ECO:0000256" key="5">
    <source>
        <dbReference type="ARBA" id="ARBA00012269"/>
    </source>
</evidence>
<comment type="similarity">
    <text evidence="4">Belongs to the P4HA family.</text>
</comment>
<evidence type="ECO:0000313" key="15">
    <source>
        <dbReference type="Proteomes" id="UP000675881"/>
    </source>
</evidence>
<evidence type="ECO:0000313" key="14">
    <source>
        <dbReference type="EMBL" id="CDW44194.1"/>
    </source>
</evidence>
<protein>
    <recommendedName>
        <fullName evidence="5">procollagen-proline 4-dioxygenase</fullName>
        <ecNumber evidence="5">1.14.11.2</ecNumber>
    </recommendedName>
</protein>
<dbReference type="EMBL" id="HG994590">
    <property type="protein sequence ID" value="CAF2812673.1"/>
    <property type="molecule type" value="Genomic_DNA"/>
</dbReference>
<keyword evidence="8" id="KW-0223">Dioxygenase</keyword>
<keyword evidence="9 13" id="KW-0560">Oxidoreductase</keyword>
<evidence type="ECO:0000256" key="8">
    <source>
        <dbReference type="ARBA" id="ARBA00022964"/>
    </source>
</evidence>
<organism evidence="14">
    <name type="scientific">Lepeophtheirus salmonis</name>
    <name type="common">Salmon louse</name>
    <name type="synonym">Caligus salmonis</name>
    <dbReference type="NCBI Taxonomy" id="72036"/>
    <lineage>
        <taxon>Eukaryota</taxon>
        <taxon>Metazoa</taxon>
        <taxon>Ecdysozoa</taxon>
        <taxon>Arthropoda</taxon>
        <taxon>Crustacea</taxon>
        <taxon>Multicrustacea</taxon>
        <taxon>Hexanauplia</taxon>
        <taxon>Copepoda</taxon>
        <taxon>Siphonostomatoida</taxon>
        <taxon>Caligidae</taxon>
        <taxon>Lepeophtheirus</taxon>
    </lineage>
</organism>
<dbReference type="GO" id="GO:0031418">
    <property type="term" value="F:L-ascorbic acid binding"/>
    <property type="evidence" value="ECO:0007669"/>
    <property type="project" value="UniProtKB-KW"/>
</dbReference>
<comment type="function">
    <text evidence="2">Catalyzes the post-translational formation of 4-hydroxyproline in -Xaa-Pro-Gly- sequences in collagens and other proteins.</text>
</comment>
<evidence type="ECO:0000256" key="1">
    <source>
        <dbReference type="ARBA" id="ARBA00001961"/>
    </source>
</evidence>
<keyword evidence="10" id="KW-0408">Iron</keyword>
<dbReference type="GO" id="GO:0005788">
    <property type="term" value="C:endoplasmic reticulum lumen"/>
    <property type="evidence" value="ECO:0007669"/>
    <property type="project" value="UniProtKB-SubCell"/>
</dbReference>
<proteinExistence type="inferred from homology"/>
<dbReference type="InterPro" id="IPR045054">
    <property type="entry name" value="P4HA-like"/>
</dbReference>
<dbReference type="PROSITE" id="PS51471">
    <property type="entry name" value="FE2OG_OXY"/>
    <property type="match status" value="1"/>
</dbReference>
<dbReference type="Proteomes" id="UP000675881">
    <property type="component" value="Chromosome 11"/>
</dbReference>
<sequence length="574" mass="66641">MSLLVFIILFFILRCSPSNEAIGRLTLSSTHQIAQLFELETKFVESLKSLPLQEPEFHKTLNSIYPDTFLKKLKSIKGEDYASHPINALNLARRTGWQSLQLKPWISNYTYFLNYTNYFPTVDDYYEACSGLSLLIEAYQLNLTEFCKLGKIGEHMSLIPPGWSILTDIGISSINRGWYDTGITMMQHSLQAYSGKKEEYQIYKKELDKSIIMHDKLLQLRGPIGKRHRTFRVPFSKELRKKKKYKKILKTGEDIRYRPTIEDNYESLKYKDSALFHKHCRKKEKVLESHERCYLIHNDNPFYKLLPFKMELLSESPFIVIFRDFMSDVETKHFTDIAGRRLRRSQTGSLTEVEGKEEKGELIRTSKQIWLQESTFNISQFLTEEEIQMITKGTGRPHFPGNYKDHLVILNEIGFRITKRIGRATKLNVEDAWSAEAYQIANYGLGGQYDVHFDARGHFEYPPVDEITRFGYENYGDRLATFMVYLRDVPMGGATVFPKINIYSNAQRGDAVFWINLLSDGTLDTRTLHGGCPVLVGSKWITNKWIASNVQMHLYPCPLKLSSNMDIRPALEHF</sequence>
<dbReference type="InterPro" id="IPR005123">
    <property type="entry name" value="Oxoglu/Fe-dep_dioxygenase_dom"/>
</dbReference>
<evidence type="ECO:0000256" key="3">
    <source>
        <dbReference type="ARBA" id="ARBA00004319"/>
    </source>
</evidence>
<dbReference type="PANTHER" id="PTHR10869:SF244">
    <property type="entry name" value="PROLYL 4-HYDROXYLASE SUBUNIT ALPHA-2"/>
    <property type="match status" value="1"/>
</dbReference>
<dbReference type="PANTHER" id="PTHR10869">
    <property type="entry name" value="PROLYL 4-HYDROXYLASE ALPHA SUBUNIT"/>
    <property type="match status" value="1"/>
</dbReference>
<feature type="signal peptide" evidence="11">
    <location>
        <begin position="1"/>
        <end position="17"/>
    </location>
</feature>
<evidence type="ECO:0000256" key="4">
    <source>
        <dbReference type="ARBA" id="ARBA00006511"/>
    </source>
</evidence>
<evidence type="ECO:0000256" key="9">
    <source>
        <dbReference type="ARBA" id="ARBA00023002"/>
    </source>
</evidence>
<dbReference type="EMBL" id="HACA01026833">
    <property type="protein sequence ID" value="CDW44194.1"/>
    <property type="molecule type" value="Transcribed_RNA"/>
</dbReference>
<gene>
    <name evidence="14" type="primary">Dgri\GH14106</name>
    <name evidence="13" type="ORF">LSAA_3020</name>
</gene>
<evidence type="ECO:0000256" key="7">
    <source>
        <dbReference type="ARBA" id="ARBA00022896"/>
    </source>
</evidence>
<reference evidence="13" key="2">
    <citation type="submission" date="2021-02" db="EMBL/GenBank/DDBJ databases">
        <authorList>
            <person name="Bekaert M."/>
        </authorList>
    </citation>
    <scope>NUCLEOTIDE SEQUENCE</scope>
    <source>
        <strain evidence="13">IoA-00</strain>
    </source>
</reference>
<feature type="chain" id="PRO_5033227256" description="procollagen-proline 4-dioxygenase" evidence="11">
    <location>
        <begin position="18"/>
        <end position="574"/>
    </location>
</feature>
<dbReference type="EC" id="1.14.11.2" evidence="5"/>
<evidence type="ECO:0000256" key="10">
    <source>
        <dbReference type="ARBA" id="ARBA00023004"/>
    </source>
</evidence>
<keyword evidence="6" id="KW-0479">Metal-binding</keyword>
<dbReference type="AlphaFoldDB" id="A0A0K2V128"/>
<keyword evidence="11" id="KW-0732">Signal</keyword>
<dbReference type="InterPro" id="IPR013547">
    <property type="entry name" value="P4H_N"/>
</dbReference>
<keyword evidence="7" id="KW-0847">Vitamin C</keyword>
<keyword evidence="15" id="KW-1185">Reference proteome</keyword>
<reference evidence="14" key="1">
    <citation type="submission" date="2014-05" db="EMBL/GenBank/DDBJ databases">
        <authorList>
            <person name="Chronopoulou M."/>
        </authorList>
    </citation>
    <scope>NUCLEOTIDE SEQUENCE</scope>
    <source>
        <tissue evidence="14">Whole organism</tissue>
    </source>
</reference>
<dbReference type="Pfam" id="PF13640">
    <property type="entry name" value="2OG-FeII_Oxy_3"/>
    <property type="match status" value="1"/>
</dbReference>
<comment type="subcellular location">
    <subcellularLocation>
        <location evidence="3">Endoplasmic reticulum lumen</location>
    </subcellularLocation>
</comment>
<evidence type="ECO:0000256" key="6">
    <source>
        <dbReference type="ARBA" id="ARBA00022723"/>
    </source>
</evidence>
<dbReference type="GO" id="GO:0004656">
    <property type="term" value="F:procollagen-proline 4-dioxygenase activity"/>
    <property type="evidence" value="ECO:0007669"/>
    <property type="project" value="UniProtKB-EC"/>
</dbReference>
<evidence type="ECO:0000259" key="12">
    <source>
        <dbReference type="PROSITE" id="PS51471"/>
    </source>
</evidence>
<dbReference type="InterPro" id="IPR044862">
    <property type="entry name" value="Pro_4_hyd_alph_FE2OG_OXY"/>
</dbReference>